<accession>A0A916TQY3</accession>
<name>A0A916TQY3_9HYPH</name>
<dbReference type="AlphaFoldDB" id="A0A916TQY3"/>
<feature type="region of interest" description="Disordered" evidence="1">
    <location>
        <begin position="53"/>
        <end position="73"/>
    </location>
</feature>
<evidence type="ECO:0000313" key="2">
    <source>
        <dbReference type="EMBL" id="GGB62790.1"/>
    </source>
</evidence>
<protein>
    <submittedName>
        <fullName evidence="2">Uncharacterized protein</fullName>
    </submittedName>
</protein>
<organism evidence="2 3">
    <name type="scientific">Roseibium aquae</name>
    <dbReference type="NCBI Taxonomy" id="1323746"/>
    <lineage>
        <taxon>Bacteria</taxon>
        <taxon>Pseudomonadati</taxon>
        <taxon>Pseudomonadota</taxon>
        <taxon>Alphaproteobacteria</taxon>
        <taxon>Hyphomicrobiales</taxon>
        <taxon>Stappiaceae</taxon>
        <taxon>Roseibium</taxon>
    </lineage>
</organism>
<dbReference type="OrthoDB" id="8765545at2"/>
<sequence length="95" mass="10266">MQVEHDHLRKLANATPVQAYATRVDVDVDVDVGDLGIRSITVTDNGTASHAKRLKRCSGRSEGHGNGMARDPKARALCAARSEKAGSERLERASR</sequence>
<gene>
    <name evidence="2" type="ORF">GCM10011316_38340</name>
</gene>
<dbReference type="RefSeq" id="WP_150497840.1">
    <property type="nucleotide sequence ID" value="NZ_BMFA01000018.1"/>
</dbReference>
<reference evidence="2" key="2">
    <citation type="submission" date="2020-09" db="EMBL/GenBank/DDBJ databases">
        <authorList>
            <person name="Sun Q."/>
            <person name="Zhou Y."/>
        </authorList>
    </citation>
    <scope>NUCLEOTIDE SEQUENCE</scope>
    <source>
        <strain evidence="2">CGMCC 1.12426</strain>
    </source>
</reference>
<proteinExistence type="predicted"/>
<keyword evidence="3" id="KW-1185">Reference proteome</keyword>
<evidence type="ECO:0000256" key="1">
    <source>
        <dbReference type="SAM" id="MobiDB-lite"/>
    </source>
</evidence>
<dbReference type="Proteomes" id="UP000605148">
    <property type="component" value="Unassembled WGS sequence"/>
</dbReference>
<evidence type="ECO:0000313" key="3">
    <source>
        <dbReference type="Proteomes" id="UP000605148"/>
    </source>
</evidence>
<reference evidence="2" key="1">
    <citation type="journal article" date="2014" name="Int. J. Syst. Evol. Microbiol.">
        <title>Complete genome sequence of Corynebacterium casei LMG S-19264T (=DSM 44701T), isolated from a smear-ripened cheese.</title>
        <authorList>
            <consortium name="US DOE Joint Genome Institute (JGI-PGF)"/>
            <person name="Walter F."/>
            <person name="Albersmeier A."/>
            <person name="Kalinowski J."/>
            <person name="Ruckert C."/>
        </authorList>
    </citation>
    <scope>NUCLEOTIDE SEQUENCE</scope>
    <source>
        <strain evidence="2">CGMCC 1.12426</strain>
    </source>
</reference>
<comment type="caution">
    <text evidence="2">The sequence shown here is derived from an EMBL/GenBank/DDBJ whole genome shotgun (WGS) entry which is preliminary data.</text>
</comment>
<dbReference type="EMBL" id="BMFA01000018">
    <property type="protein sequence ID" value="GGB62790.1"/>
    <property type="molecule type" value="Genomic_DNA"/>
</dbReference>